<evidence type="ECO:0000313" key="2">
    <source>
        <dbReference type="Proteomes" id="UP001642484"/>
    </source>
</evidence>
<dbReference type="Proteomes" id="UP001642484">
    <property type="component" value="Unassembled WGS sequence"/>
</dbReference>
<organism evidence="1 2">
    <name type="scientific">Durusdinium trenchii</name>
    <dbReference type="NCBI Taxonomy" id="1381693"/>
    <lineage>
        <taxon>Eukaryota</taxon>
        <taxon>Sar</taxon>
        <taxon>Alveolata</taxon>
        <taxon>Dinophyceae</taxon>
        <taxon>Suessiales</taxon>
        <taxon>Symbiodiniaceae</taxon>
        <taxon>Durusdinium</taxon>
    </lineage>
</organism>
<comment type="caution">
    <text evidence="1">The sequence shown here is derived from an EMBL/GenBank/DDBJ whole genome shotgun (WGS) entry which is preliminary data.</text>
</comment>
<keyword evidence="2" id="KW-1185">Reference proteome</keyword>
<dbReference type="PANTHER" id="PTHR13528">
    <property type="entry name" value="39S RIBOSOMAL PROTEIN L28, MITOCHONDRIAL"/>
    <property type="match status" value="1"/>
</dbReference>
<protein>
    <submittedName>
        <fullName evidence="1">Uncharacterized protein</fullName>
    </submittedName>
</protein>
<proteinExistence type="predicted"/>
<name>A0ABP0LDY2_9DINO</name>
<gene>
    <name evidence="1" type="ORF">CCMP2556_LOCUS20656</name>
</gene>
<dbReference type="PANTHER" id="PTHR13528:SF2">
    <property type="entry name" value="LARGE RIBOSOMAL SUBUNIT PROTEIN BL28M"/>
    <property type="match status" value="1"/>
</dbReference>
<reference evidence="1 2" key="1">
    <citation type="submission" date="2024-02" db="EMBL/GenBank/DDBJ databases">
        <authorList>
            <person name="Chen Y."/>
            <person name="Shah S."/>
            <person name="Dougan E. K."/>
            <person name="Thang M."/>
            <person name="Chan C."/>
        </authorList>
    </citation>
    <scope>NUCLEOTIDE SEQUENCE [LARGE SCALE GENOMIC DNA]</scope>
</reference>
<dbReference type="EMBL" id="CAXAMN010012147">
    <property type="protein sequence ID" value="CAK9037365.1"/>
    <property type="molecule type" value="Genomic_DNA"/>
</dbReference>
<accession>A0ABP0LDY2</accession>
<sequence>MVLHGSTISPKSTVAVSSTLLQKPNIEVEIRDPLTFPGLHVTLLACRSHLFRPPRPPRHRLVGGRMPKNLHLFGAYLQGLSRKLQLKWRRTQLTRIVPPKAYGRPPSASSQMSLWGDDDYTYRQRKLWNGKGERHRITPFTNKKDFHSDALNSTIYNLKVTASAMYNMDDAGGFDNYILRTPPQELRSATGEKMREVMYFYMKNPEVKAWGLPWKVFLRKRNRKDPAFARYVHEANKEASGVSLVKQHARFSPYYLPAQGFMHPARQEFMEGSVQPSLNLWWRDSPSLTAAFRRRLGEAKSFEAAHADHREPMGFRYGQTMGGGGKGNTAVHRREKTHRYRFLRPF</sequence>
<evidence type="ECO:0000313" key="1">
    <source>
        <dbReference type="EMBL" id="CAK9037365.1"/>
    </source>
</evidence>
<dbReference type="InterPro" id="IPR026569">
    <property type="entry name" value="Ribosomal_bL28"/>
</dbReference>